<proteinExistence type="predicted"/>
<keyword evidence="3" id="KW-1185">Reference proteome</keyword>
<evidence type="ECO:0000313" key="1">
    <source>
        <dbReference type="EMBL" id="QDV86916.1"/>
    </source>
</evidence>
<dbReference type="EMBL" id="CP036432">
    <property type="protein sequence ID" value="QDV86994.1"/>
    <property type="molecule type" value="Genomic_DNA"/>
</dbReference>
<dbReference type="Proteomes" id="UP000318081">
    <property type="component" value="Chromosome"/>
</dbReference>
<evidence type="ECO:0000313" key="3">
    <source>
        <dbReference type="Proteomes" id="UP000318081"/>
    </source>
</evidence>
<accession>A0ABX5Y073</accession>
<gene>
    <name evidence="1" type="ORF">TBK1r_59430</name>
    <name evidence="2" type="ORF">TBK1r_60210</name>
</gene>
<dbReference type="RefSeq" id="WP_145218388.1">
    <property type="nucleotide sequence ID" value="NZ_CP036432.1"/>
</dbReference>
<reference evidence="1 3" key="1">
    <citation type="submission" date="2019-02" db="EMBL/GenBank/DDBJ databases">
        <title>Deep-cultivation of Planctomycetes and their phenomic and genomic characterization uncovers novel biology.</title>
        <authorList>
            <person name="Wiegand S."/>
            <person name="Jogler M."/>
            <person name="Boedeker C."/>
            <person name="Pinto D."/>
            <person name="Vollmers J."/>
            <person name="Rivas-Marin E."/>
            <person name="Kohn T."/>
            <person name="Peeters S.H."/>
            <person name="Heuer A."/>
            <person name="Rast P."/>
            <person name="Oberbeckmann S."/>
            <person name="Bunk B."/>
            <person name="Jeske O."/>
            <person name="Meyerdierks A."/>
            <person name="Storesund J.E."/>
            <person name="Kallscheuer N."/>
            <person name="Luecker S."/>
            <person name="Lage O.M."/>
            <person name="Pohl T."/>
            <person name="Merkel B.J."/>
            <person name="Hornburger P."/>
            <person name="Mueller R.-W."/>
            <person name="Bruemmer F."/>
            <person name="Labrenz M."/>
            <person name="Spormann A.M."/>
            <person name="Op den Camp H."/>
            <person name="Overmann J."/>
            <person name="Amann R."/>
            <person name="Jetten M.S.M."/>
            <person name="Mascher T."/>
            <person name="Medema M.H."/>
            <person name="Devos D.P."/>
            <person name="Kaster A.-K."/>
            <person name="Ovreas L."/>
            <person name="Rohde M."/>
            <person name="Galperin M.Y."/>
            <person name="Jogler C."/>
        </authorList>
    </citation>
    <scope>NUCLEOTIDE SEQUENCE [LARGE SCALE GENOMIC DNA]</scope>
    <source>
        <strain evidence="1 3">TBK1r</strain>
    </source>
</reference>
<sequence>MSKRDELRAKIQGGGKRLFAVVEAGGETYTIRSLTLREKGENETILVNAKTGAFDSKKLHRQKCDLLCRCVVDPDDKEPLFQVSEWEVWGDVDSSITVKLITEIDKLNEGKEVEGLLGN</sequence>
<organism evidence="1 3">
    <name type="scientific">Stieleria magnilauensis</name>
    <dbReference type="NCBI Taxonomy" id="2527963"/>
    <lineage>
        <taxon>Bacteria</taxon>
        <taxon>Pseudomonadati</taxon>
        <taxon>Planctomycetota</taxon>
        <taxon>Planctomycetia</taxon>
        <taxon>Pirellulales</taxon>
        <taxon>Pirellulaceae</taxon>
        <taxon>Stieleria</taxon>
    </lineage>
</organism>
<evidence type="ECO:0000313" key="2">
    <source>
        <dbReference type="EMBL" id="QDV86994.1"/>
    </source>
</evidence>
<dbReference type="EMBL" id="CP036432">
    <property type="protein sequence ID" value="QDV86916.1"/>
    <property type="molecule type" value="Genomic_DNA"/>
</dbReference>
<name>A0ABX5Y073_9BACT</name>
<protein>
    <submittedName>
        <fullName evidence="1">Uncharacterized protein</fullName>
    </submittedName>
</protein>